<evidence type="ECO:0000313" key="7">
    <source>
        <dbReference type="Proteomes" id="UP000824366"/>
    </source>
</evidence>
<evidence type="ECO:0000256" key="3">
    <source>
        <dbReference type="ARBA" id="ARBA00015716"/>
    </source>
</evidence>
<dbReference type="PANTHER" id="PTHR38099:SF1">
    <property type="entry name" value="LARGE RIBOSOMAL RNA SUBUNIT ACCUMULATION PROTEIN YCED"/>
    <property type="match status" value="1"/>
</dbReference>
<organism evidence="6 7">
    <name type="scientific">Rhodoferax lithotrophicus</name>
    <dbReference type="NCBI Taxonomy" id="2798804"/>
    <lineage>
        <taxon>Bacteria</taxon>
        <taxon>Pseudomonadati</taxon>
        <taxon>Pseudomonadota</taxon>
        <taxon>Betaproteobacteria</taxon>
        <taxon>Burkholderiales</taxon>
        <taxon>Comamonadaceae</taxon>
        <taxon>Rhodoferax</taxon>
    </lineage>
</organism>
<dbReference type="InterPro" id="IPR003772">
    <property type="entry name" value="YceD"/>
</dbReference>
<reference evidence="6 7" key="1">
    <citation type="journal article" date="2021" name="Microbiol. Spectr.">
        <title>A Single Bacterium Capable of Oxidation and Reduction of Iron at Circumneutral pH.</title>
        <authorList>
            <person name="Kato S."/>
            <person name="Ohkuma M."/>
        </authorList>
    </citation>
    <scope>NUCLEOTIDE SEQUENCE [LARGE SCALE GENOMIC DNA]</scope>
    <source>
        <strain evidence="6 7">MIZ03</strain>
    </source>
</reference>
<comment type="similarity">
    <text evidence="2">Belongs to the DUF177 domain family.</text>
</comment>
<evidence type="ECO:0000313" key="6">
    <source>
        <dbReference type="EMBL" id="BCO28764.1"/>
    </source>
</evidence>
<evidence type="ECO:0000256" key="2">
    <source>
        <dbReference type="ARBA" id="ARBA00010740"/>
    </source>
</evidence>
<name>A0ABN6D9R5_9BURK</name>
<evidence type="ECO:0000256" key="4">
    <source>
        <dbReference type="ARBA" id="ARBA00022517"/>
    </source>
</evidence>
<proteinExistence type="inferred from homology"/>
<accession>A0ABN6D9R5</accession>
<gene>
    <name evidence="6" type="ORF">MIZ03_3674</name>
</gene>
<dbReference type="Pfam" id="PF02620">
    <property type="entry name" value="YceD"/>
    <property type="match status" value="1"/>
</dbReference>
<dbReference type="Proteomes" id="UP000824366">
    <property type="component" value="Chromosome"/>
</dbReference>
<comment type="function">
    <text evidence="1">Plays a role in synthesis, processing and/or stability of 23S rRNA.</text>
</comment>
<sequence>MSQYVSPPKLDVKQAGLTALQLAGQDLLLNYERLMLETKGKGAENALFWSVRSELKTDQLGLPQVWIHLTVDVSLPLTCQRCLGPVDERIQIERDFRFVETEVQAEIEDDESLEDVLVASQDFDLAGLIEDEILLDLPSVPRHDVCPVDVKLAVADADFEQQQEKPHPFAALASLKNSSKQ</sequence>
<protein>
    <recommendedName>
        <fullName evidence="3">Large ribosomal RNA subunit accumulation protein YceD</fullName>
    </recommendedName>
    <alternativeName>
        <fullName evidence="5">23S rRNA accumulation protein YceD</fullName>
    </alternativeName>
</protein>
<evidence type="ECO:0000256" key="1">
    <source>
        <dbReference type="ARBA" id="ARBA00002868"/>
    </source>
</evidence>
<evidence type="ECO:0000256" key="5">
    <source>
        <dbReference type="ARBA" id="ARBA00031841"/>
    </source>
</evidence>
<dbReference type="InterPro" id="IPR039255">
    <property type="entry name" value="YceD_bac"/>
</dbReference>
<keyword evidence="7" id="KW-1185">Reference proteome</keyword>
<dbReference type="EMBL" id="AP024238">
    <property type="protein sequence ID" value="BCO28764.1"/>
    <property type="molecule type" value="Genomic_DNA"/>
</dbReference>
<dbReference type="RefSeq" id="WP_223904682.1">
    <property type="nucleotide sequence ID" value="NZ_AP024238.1"/>
</dbReference>
<dbReference type="PANTHER" id="PTHR38099">
    <property type="entry name" value="LARGE RIBOSOMAL RNA SUBUNIT ACCUMULATION PROTEIN YCED"/>
    <property type="match status" value="1"/>
</dbReference>
<keyword evidence="4" id="KW-0690">Ribosome biogenesis</keyword>